<accession>H3GWE1</accession>
<feature type="compositionally biased region" description="Basic and acidic residues" evidence="1">
    <location>
        <begin position="119"/>
        <end position="144"/>
    </location>
</feature>
<dbReference type="eggNOG" id="ENOG502R8UX">
    <property type="taxonomic scope" value="Eukaryota"/>
</dbReference>
<dbReference type="Proteomes" id="UP000005238">
    <property type="component" value="Unassembled WGS sequence"/>
</dbReference>
<dbReference type="HOGENOM" id="CLU_026548_0_0_1"/>
<dbReference type="VEuPathDB" id="FungiDB:KRP22_10933"/>
<feature type="compositionally biased region" description="Basic residues" evidence="1">
    <location>
        <begin position="266"/>
        <end position="277"/>
    </location>
</feature>
<dbReference type="EnsemblProtists" id="Phyra81787">
    <property type="protein sequence ID" value="Phyra81787"/>
    <property type="gene ID" value="Phyra81787"/>
</dbReference>
<dbReference type="VEuPathDB" id="FungiDB:KRP23_11696"/>
<feature type="compositionally biased region" description="Basic and acidic residues" evidence="1">
    <location>
        <begin position="198"/>
        <end position="208"/>
    </location>
</feature>
<dbReference type="AlphaFoldDB" id="H3GWE1"/>
<proteinExistence type="predicted"/>
<protein>
    <submittedName>
        <fullName evidence="2">Uncharacterized protein</fullName>
    </submittedName>
</protein>
<organism evidence="2 3">
    <name type="scientific">Phytophthora ramorum</name>
    <name type="common">Sudden oak death agent</name>
    <dbReference type="NCBI Taxonomy" id="164328"/>
    <lineage>
        <taxon>Eukaryota</taxon>
        <taxon>Sar</taxon>
        <taxon>Stramenopiles</taxon>
        <taxon>Oomycota</taxon>
        <taxon>Peronosporomycetes</taxon>
        <taxon>Peronosporales</taxon>
        <taxon>Peronosporaceae</taxon>
        <taxon>Phytophthora</taxon>
    </lineage>
</organism>
<evidence type="ECO:0000313" key="2">
    <source>
        <dbReference type="EnsemblProtists" id="Phyra81787"/>
    </source>
</evidence>
<evidence type="ECO:0000256" key="1">
    <source>
        <dbReference type="SAM" id="MobiDB-lite"/>
    </source>
</evidence>
<sequence length="506" mass="55860">MDVILSRFTAAELRVTCLAAVEDELQHAETQLQPALDALRRSQSVVRASREMVRAPLVLVDESPQVATALEQLVAACNEMGTLICDLSRELSSVGTSDASPSATDDEDQQVTNNLSSLNKDKAEPKRSSGTEKVERKKAAKETGRAVAAVQNTSARSKAAVKATATVIDLSLSDEEEVVKEEGGKKPQSAINMSVKNETLDKSRKEAADVETQESLRQATADELESLVSPAPGSVGSPVPAEVMEPPPAEMEDEQKEVKARDERPRRKTKKRKRKAPRAVVAPVAKRVVPPVAKRVVPDVVVQLRKQAEMAPSGNVGVAVCTALNAAIALEKHQKTDTKGPFTKSFASATAAAARVLVGVHTSHPVQAERHLEDMRLLMSVAAMNFKCELSREEVYVAWQMLKEIQKLHDIYPAKTKGLHRSWLELRRYLVKEYEVPADVVGDLKTQLLRMLVELRGWKPHHELPVKPFDQKMSFINELLASRYEMWDPRTEPILGRLVGTMERIF</sequence>
<reference evidence="2" key="2">
    <citation type="submission" date="2015-06" db="UniProtKB">
        <authorList>
            <consortium name="EnsemblProtists"/>
        </authorList>
    </citation>
    <scope>IDENTIFICATION</scope>
    <source>
        <strain evidence="2">Pr102</strain>
    </source>
</reference>
<feature type="compositionally biased region" description="Low complexity" evidence="1">
    <location>
        <begin position="228"/>
        <end position="244"/>
    </location>
</feature>
<feature type="compositionally biased region" description="Polar residues" evidence="1">
    <location>
        <begin position="94"/>
        <end position="103"/>
    </location>
</feature>
<name>H3GWE1_PHYRM</name>
<feature type="region of interest" description="Disordered" evidence="1">
    <location>
        <begin position="179"/>
        <end position="215"/>
    </location>
</feature>
<dbReference type="OMA" id="MEAILXH"/>
<feature type="compositionally biased region" description="Basic and acidic residues" evidence="1">
    <location>
        <begin position="256"/>
        <end position="265"/>
    </location>
</feature>
<feature type="region of interest" description="Disordered" evidence="1">
    <location>
        <begin position="94"/>
        <end position="146"/>
    </location>
</feature>
<keyword evidence="3" id="KW-1185">Reference proteome</keyword>
<dbReference type="InParanoid" id="H3GWE1"/>
<reference evidence="3" key="1">
    <citation type="journal article" date="2006" name="Science">
        <title>Phytophthora genome sequences uncover evolutionary origins and mechanisms of pathogenesis.</title>
        <authorList>
            <person name="Tyler B.M."/>
            <person name="Tripathy S."/>
            <person name="Zhang X."/>
            <person name="Dehal P."/>
            <person name="Jiang R.H."/>
            <person name="Aerts A."/>
            <person name="Arredondo F.D."/>
            <person name="Baxter L."/>
            <person name="Bensasson D."/>
            <person name="Beynon J.L."/>
            <person name="Chapman J."/>
            <person name="Damasceno C.M."/>
            <person name="Dorrance A.E."/>
            <person name="Dou D."/>
            <person name="Dickerman A.W."/>
            <person name="Dubchak I.L."/>
            <person name="Garbelotto M."/>
            <person name="Gijzen M."/>
            <person name="Gordon S.G."/>
            <person name="Govers F."/>
            <person name="Grunwald N.J."/>
            <person name="Huang W."/>
            <person name="Ivors K.L."/>
            <person name="Jones R.W."/>
            <person name="Kamoun S."/>
            <person name="Krampis K."/>
            <person name="Lamour K.H."/>
            <person name="Lee M.K."/>
            <person name="McDonald W.H."/>
            <person name="Medina M."/>
            <person name="Meijer H.J."/>
            <person name="Nordberg E.K."/>
            <person name="Maclean D.J."/>
            <person name="Ospina-Giraldo M.D."/>
            <person name="Morris P.F."/>
            <person name="Phuntumart V."/>
            <person name="Putnam N.H."/>
            <person name="Rash S."/>
            <person name="Rose J.K."/>
            <person name="Sakihama Y."/>
            <person name="Salamov A.A."/>
            <person name="Savidor A."/>
            <person name="Scheuring C.F."/>
            <person name="Smith B.M."/>
            <person name="Sobral B.W."/>
            <person name="Terry A."/>
            <person name="Torto-Alalibo T.A."/>
            <person name="Win J."/>
            <person name="Xu Z."/>
            <person name="Zhang H."/>
            <person name="Grigoriev I.V."/>
            <person name="Rokhsar D.S."/>
            <person name="Boore J.L."/>
        </authorList>
    </citation>
    <scope>NUCLEOTIDE SEQUENCE [LARGE SCALE GENOMIC DNA]</scope>
    <source>
        <strain evidence="3">Pr102</strain>
    </source>
</reference>
<dbReference type="EMBL" id="DS566060">
    <property type="status" value="NOT_ANNOTATED_CDS"/>
    <property type="molecule type" value="Genomic_DNA"/>
</dbReference>
<evidence type="ECO:0000313" key="3">
    <source>
        <dbReference type="Proteomes" id="UP000005238"/>
    </source>
</evidence>
<feature type="region of interest" description="Disordered" evidence="1">
    <location>
        <begin position="227"/>
        <end position="279"/>
    </location>
</feature>